<proteinExistence type="predicted"/>
<reference evidence="1" key="1">
    <citation type="submission" date="2022-04" db="EMBL/GenBank/DDBJ databases">
        <title>Carnegiea gigantea Genome sequencing and assembly v2.</title>
        <authorList>
            <person name="Copetti D."/>
            <person name="Sanderson M.J."/>
            <person name="Burquez A."/>
            <person name="Wojciechowski M.F."/>
        </authorList>
    </citation>
    <scope>NUCLEOTIDE SEQUENCE</scope>
    <source>
        <strain evidence="1">SGP5-SGP5p</strain>
        <tissue evidence="1">Aerial part</tissue>
    </source>
</reference>
<accession>A0A9Q1QUW0</accession>
<comment type="caution">
    <text evidence="1">The sequence shown here is derived from an EMBL/GenBank/DDBJ whole genome shotgun (WGS) entry which is preliminary data.</text>
</comment>
<name>A0A9Q1QUW0_9CARY</name>
<evidence type="ECO:0000313" key="2">
    <source>
        <dbReference type="Proteomes" id="UP001153076"/>
    </source>
</evidence>
<protein>
    <submittedName>
        <fullName evidence="1">Uncharacterized protein</fullName>
    </submittedName>
</protein>
<dbReference type="Proteomes" id="UP001153076">
    <property type="component" value="Unassembled WGS sequence"/>
</dbReference>
<dbReference type="AlphaFoldDB" id="A0A9Q1QUW0"/>
<dbReference type="OrthoDB" id="641808at2759"/>
<dbReference type="EMBL" id="JAKOGI010000001">
    <property type="protein sequence ID" value="KAJ8453135.1"/>
    <property type="molecule type" value="Genomic_DNA"/>
</dbReference>
<gene>
    <name evidence="1" type="ORF">Cgig2_008019</name>
</gene>
<evidence type="ECO:0000313" key="1">
    <source>
        <dbReference type="EMBL" id="KAJ8453135.1"/>
    </source>
</evidence>
<sequence>MASGHTAPISLHEPAPLLKQKSWAPDSYREEAWLRQKERLSRRSRRSKSLTDEDMDELRACIELGFGFDSPNSSGPDQRLSDTFPALGFYYAVNKNYSDTVLRSSSSSSLTSSSESDFSLSSPVDSPLTMFPPGVVSLVCLPPGSTPMVEPIFATRFDRRHRRFKLPLGGFTAVV</sequence>
<organism evidence="1 2">
    <name type="scientific">Carnegiea gigantea</name>
    <dbReference type="NCBI Taxonomy" id="171969"/>
    <lineage>
        <taxon>Eukaryota</taxon>
        <taxon>Viridiplantae</taxon>
        <taxon>Streptophyta</taxon>
        <taxon>Embryophyta</taxon>
        <taxon>Tracheophyta</taxon>
        <taxon>Spermatophyta</taxon>
        <taxon>Magnoliopsida</taxon>
        <taxon>eudicotyledons</taxon>
        <taxon>Gunneridae</taxon>
        <taxon>Pentapetalae</taxon>
        <taxon>Caryophyllales</taxon>
        <taxon>Cactineae</taxon>
        <taxon>Cactaceae</taxon>
        <taxon>Cactoideae</taxon>
        <taxon>Echinocereeae</taxon>
        <taxon>Carnegiea</taxon>
    </lineage>
</organism>
<dbReference type="PANTHER" id="PTHR31865">
    <property type="entry name" value="OSJNBA0071G03.3 PROTEIN"/>
    <property type="match status" value="1"/>
</dbReference>
<dbReference type="PANTHER" id="PTHR31865:SF1">
    <property type="entry name" value="INSERTASE, PUTATIVE (DUF1685)-RELATED"/>
    <property type="match status" value="1"/>
</dbReference>
<dbReference type="Pfam" id="PF07939">
    <property type="entry name" value="DUF1685"/>
    <property type="match status" value="1"/>
</dbReference>
<keyword evidence="2" id="KW-1185">Reference proteome</keyword>
<dbReference type="InterPro" id="IPR012881">
    <property type="entry name" value="DUF1685"/>
</dbReference>